<dbReference type="InterPro" id="IPR019888">
    <property type="entry name" value="Tscrpt_reg_AsnC-like"/>
</dbReference>
<dbReference type="InterPro" id="IPR011991">
    <property type="entry name" value="ArsR-like_HTH"/>
</dbReference>
<dbReference type="PANTHER" id="PTHR30154">
    <property type="entry name" value="LEUCINE-RESPONSIVE REGULATORY PROTEIN"/>
    <property type="match status" value="1"/>
</dbReference>
<proteinExistence type="predicted"/>
<dbReference type="GO" id="GO:0043565">
    <property type="term" value="F:sequence-specific DNA binding"/>
    <property type="evidence" value="ECO:0007669"/>
    <property type="project" value="InterPro"/>
</dbReference>
<dbReference type="Proteomes" id="UP000192674">
    <property type="component" value="Unassembled WGS sequence"/>
</dbReference>
<protein>
    <submittedName>
        <fullName evidence="5">DNA-binding transcriptional regulator, Lrp family</fullName>
    </submittedName>
</protein>
<dbReference type="Pfam" id="PF13404">
    <property type="entry name" value="HTH_AsnC-type"/>
    <property type="match status" value="1"/>
</dbReference>
<gene>
    <name evidence="5" type="ORF">SAMN05661093_02377</name>
</gene>
<accession>A0A1Y5XEE2</accession>
<dbReference type="OrthoDB" id="8590699at2"/>
<evidence type="ECO:0000256" key="2">
    <source>
        <dbReference type="ARBA" id="ARBA00023125"/>
    </source>
</evidence>
<dbReference type="SUPFAM" id="SSF54909">
    <property type="entry name" value="Dimeric alpha+beta barrel"/>
    <property type="match status" value="1"/>
</dbReference>
<dbReference type="InterPro" id="IPR019887">
    <property type="entry name" value="Tscrpt_reg_AsnC/Lrp_C"/>
</dbReference>
<dbReference type="AlphaFoldDB" id="A0A1Y5XEE2"/>
<keyword evidence="6" id="KW-1185">Reference proteome</keyword>
<name>A0A1Y5XEE2_KIBAR</name>
<evidence type="ECO:0000313" key="6">
    <source>
        <dbReference type="Proteomes" id="UP000192674"/>
    </source>
</evidence>
<dbReference type="InterPro" id="IPR000485">
    <property type="entry name" value="AsnC-type_HTH_dom"/>
</dbReference>
<dbReference type="GO" id="GO:0005829">
    <property type="term" value="C:cytosol"/>
    <property type="evidence" value="ECO:0007669"/>
    <property type="project" value="TreeGrafter"/>
</dbReference>
<dbReference type="SMART" id="SM00344">
    <property type="entry name" value="HTH_ASNC"/>
    <property type="match status" value="1"/>
</dbReference>
<sequence>MAVDEIDRRLLTLLQRDSTRTLHDLGEEVGLSPSAVQRRITRYRKEGLIARQVEVLDPERVGGMLAAVLVTIDRESVQHHAEIRERMLRSPNVQQCYAIAGEWDYLVVLACDSIAHCRDLVRGMFLEDPNVKRFDTMPVFDPVKIGLELPL</sequence>
<evidence type="ECO:0000313" key="5">
    <source>
        <dbReference type="EMBL" id="SMC86627.1"/>
    </source>
</evidence>
<dbReference type="EMBL" id="FWXV01000002">
    <property type="protein sequence ID" value="SMC86627.1"/>
    <property type="molecule type" value="Genomic_DNA"/>
</dbReference>
<dbReference type="PRINTS" id="PR00033">
    <property type="entry name" value="HTHASNC"/>
</dbReference>
<keyword evidence="2 5" id="KW-0238">DNA-binding</keyword>
<keyword evidence="1" id="KW-0805">Transcription regulation</keyword>
<dbReference type="Gene3D" id="3.30.70.920">
    <property type="match status" value="1"/>
</dbReference>
<evidence type="ECO:0000256" key="1">
    <source>
        <dbReference type="ARBA" id="ARBA00023015"/>
    </source>
</evidence>
<feature type="domain" description="HTH asnC-type" evidence="4">
    <location>
        <begin position="3"/>
        <end position="64"/>
    </location>
</feature>
<organism evidence="5 6">
    <name type="scientific">Kibdelosporangium aridum</name>
    <dbReference type="NCBI Taxonomy" id="2030"/>
    <lineage>
        <taxon>Bacteria</taxon>
        <taxon>Bacillati</taxon>
        <taxon>Actinomycetota</taxon>
        <taxon>Actinomycetes</taxon>
        <taxon>Pseudonocardiales</taxon>
        <taxon>Pseudonocardiaceae</taxon>
        <taxon>Kibdelosporangium</taxon>
    </lineage>
</organism>
<dbReference type="InterPro" id="IPR036388">
    <property type="entry name" value="WH-like_DNA-bd_sf"/>
</dbReference>
<dbReference type="Pfam" id="PF01037">
    <property type="entry name" value="AsnC_trans_reg"/>
    <property type="match status" value="1"/>
</dbReference>
<dbReference type="PROSITE" id="PS50956">
    <property type="entry name" value="HTH_ASNC_2"/>
    <property type="match status" value="1"/>
</dbReference>
<dbReference type="SUPFAM" id="SSF46785">
    <property type="entry name" value="Winged helix' DNA-binding domain"/>
    <property type="match status" value="1"/>
</dbReference>
<dbReference type="InterPro" id="IPR011008">
    <property type="entry name" value="Dimeric_a/b-barrel"/>
</dbReference>
<dbReference type="Gene3D" id="1.10.10.10">
    <property type="entry name" value="Winged helix-like DNA-binding domain superfamily/Winged helix DNA-binding domain"/>
    <property type="match status" value="1"/>
</dbReference>
<dbReference type="RefSeq" id="WP_084426094.1">
    <property type="nucleotide sequence ID" value="NZ_FWXV01000002.1"/>
</dbReference>
<dbReference type="CDD" id="cd00090">
    <property type="entry name" value="HTH_ARSR"/>
    <property type="match status" value="1"/>
</dbReference>
<evidence type="ECO:0000259" key="4">
    <source>
        <dbReference type="PROSITE" id="PS50956"/>
    </source>
</evidence>
<reference evidence="5 6" key="1">
    <citation type="submission" date="2017-04" db="EMBL/GenBank/DDBJ databases">
        <authorList>
            <person name="Afonso C.L."/>
            <person name="Miller P.J."/>
            <person name="Scott M.A."/>
            <person name="Spackman E."/>
            <person name="Goraichik I."/>
            <person name="Dimitrov K.M."/>
            <person name="Suarez D.L."/>
            <person name="Swayne D.E."/>
        </authorList>
    </citation>
    <scope>NUCLEOTIDE SEQUENCE [LARGE SCALE GENOMIC DNA]</scope>
    <source>
        <strain evidence="5 6">DSM 43828</strain>
    </source>
</reference>
<keyword evidence="3" id="KW-0804">Transcription</keyword>
<evidence type="ECO:0000256" key="3">
    <source>
        <dbReference type="ARBA" id="ARBA00023163"/>
    </source>
</evidence>
<dbReference type="GO" id="GO:0043200">
    <property type="term" value="P:response to amino acid"/>
    <property type="evidence" value="ECO:0007669"/>
    <property type="project" value="TreeGrafter"/>
</dbReference>
<dbReference type="PANTHER" id="PTHR30154:SF34">
    <property type="entry name" value="TRANSCRIPTIONAL REGULATOR AZLB"/>
    <property type="match status" value="1"/>
</dbReference>
<dbReference type="InterPro" id="IPR036390">
    <property type="entry name" value="WH_DNA-bd_sf"/>
</dbReference>